<evidence type="ECO:0000313" key="1">
    <source>
        <dbReference type="EMBL" id="RDX46078.1"/>
    </source>
</evidence>
<dbReference type="Proteomes" id="UP000256964">
    <property type="component" value="Unassembled WGS sequence"/>
</dbReference>
<name>A0A371D0L1_9APHY</name>
<evidence type="ECO:0000313" key="2">
    <source>
        <dbReference type="Proteomes" id="UP000256964"/>
    </source>
</evidence>
<protein>
    <submittedName>
        <fullName evidence="1">Uncharacterized protein</fullName>
    </submittedName>
</protein>
<proteinExistence type="predicted"/>
<dbReference type="AlphaFoldDB" id="A0A371D0L1"/>
<accession>A0A371D0L1</accession>
<reference evidence="1 2" key="1">
    <citation type="journal article" date="2018" name="Biotechnol. Biofuels">
        <title>Integrative visual omics of the white-rot fungus Polyporus brumalis exposes the biotechnological potential of its oxidative enzymes for delignifying raw plant biomass.</title>
        <authorList>
            <person name="Miyauchi S."/>
            <person name="Rancon A."/>
            <person name="Drula E."/>
            <person name="Hage H."/>
            <person name="Chaduli D."/>
            <person name="Favel A."/>
            <person name="Grisel S."/>
            <person name="Henrissat B."/>
            <person name="Herpoel-Gimbert I."/>
            <person name="Ruiz-Duenas F.J."/>
            <person name="Chevret D."/>
            <person name="Hainaut M."/>
            <person name="Lin J."/>
            <person name="Wang M."/>
            <person name="Pangilinan J."/>
            <person name="Lipzen A."/>
            <person name="Lesage-Meessen L."/>
            <person name="Navarro D."/>
            <person name="Riley R."/>
            <person name="Grigoriev I.V."/>
            <person name="Zhou S."/>
            <person name="Raouche S."/>
            <person name="Rosso M.N."/>
        </authorList>
    </citation>
    <scope>NUCLEOTIDE SEQUENCE [LARGE SCALE GENOMIC DNA]</scope>
    <source>
        <strain evidence="1 2">BRFM 1820</strain>
    </source>
</reference>
<dbReference type="EMBL" id="KZ857431">
    <property type="protein sequence ID" value="RDX46078.1"/>
    <property type="molecule type" value="Genomic_DNA"/>
</dbReference>
<organism evidence="1 2">
    <name type="scientific">Lentinus brumalis</name>
    <dbReference type="NCBI Taxonomy" id="2498619"/>
    <lineage>
        <taxon>Eukaryota</taxon>
        <taxon>Fungi</taxon>
        <taxon>Dikarya</taxon>
        <taxon>Basidiomycota</taxon>
        <taxon>Agaricomycotina</taxon>
        <taxon>Agaricomycetes</taxon>
        <taxon>Polyporales</taxon>
        <taxon>Polyporaceae</taxon>
        <taxon>Lentinus</taxon>
    </lineage>
</organism>
<gene>
    <name evidence="1" type="ORF">OH76DRAFT_1407434</name>
</gene>
<keyword evidence="2" id="KW-1185">Reference proteome</keyword>
<sequence>MSTKERGCTRSSWTATTRTAGASLYVKKVFVVSTARSSRWLLLLLLETNHLLPRIAIGASTRLLAKDRCSFYTPSAP</sequence>